<comment type="subcellular location">
    <subcellularLocation>
        <location evidence="1">Cell membrane</location>
        <topology evidence="1">Multi-pass membrane protein</topology>
    </subcellularLocation>
</comment>
<dbReference type="InterPro" id="IPR036259">
    <property type="entry name" value="MFS_trans_sf"/>
</dbReference>
<feature type="transmembrane region" description="Helical" evidence="7">
    <location>
        <begin position="384"/>
        <end position="403"/>
    </location>
</feature>
<sequence>MADTSDVRRPGFVAHMATVFINALNDNFFRLVVIFIALREFVAEGEGTFYYSLVGFVFLLPFVLFSPWAGYIADRYSKKAVIVATRSAEAVVLLTAAVMLIIDYFPGLLVTVFLMGLQSTFFSPVKFGILPEIVRYAQLSRANGHIQLWTFLAIILGTALAGFVMEFAGEALWIPAVVIVALSLTGLVTSFFVTPTRALNNPAPFRLNPFATVVQSIAEIRPQRVLFLVVVGIAWFWALGTLYQLNVPLFAELHLGLGELATGVILTTLALGIGTGSILAGYLSRGGIAMHHAPAGMIAAALISALLYFTVDSYPATLVLMALLGVASGFFIVPITAYLQGHSPAERRGRFIAASNFLSFSAMLVAPVLFWVLTGPAGATPAHVFVIGGLASALVGLTALRLYRRHRAEADA</sequence>
<dbReference type="EMBL" id="MUZR01000065">
    <property type="protein sequence ID" value="OOC09066.1"/>
    <property type="molecule type" value="Genomic_DNA"/>
</dbReference>
<dbReference type="CDD" id="cd06173">
    <property type="entry name" value="MFS_MefA_like"/>
    <property type="match status" value="1"/>
</dbReference>
<keyword evidence="3" id="KW-1003">Cell membrane</keyword>
<comment type="caution">
    <text evidence="9">The sequence shown here is derived from an EMBL/GenBank/DDBJ whole genome shotgun (WGS) entry which is preliminary data.</text>
</comment>
<feature type="transmembrane region" description="Helical" evidence="7">
    <location>
        <begin position="351"/>
        <end position="372"/>
    </location>
</feature>
<gene>
    <name evidence="9" type="ORF">B1A74_12900</name>
</gene>
<keyword evidence="4 7" id="KW-0812">Transmembrane</keyword>
<evidence type="ECO:0000256" key="7">
    <source>
        <dbReference type="SAM" id="Phobius"/>
    </source>
</evidence>
<feature type="domain" description="Major facilitator superfamily (MFS) profile" evidence="8">
    <location>
        <begin position="11"/>
        <end position="407"/>
    </location>
</feature>
<evidence type="ECO:0000313" key="9">
    <source>
        <dbReference type="EMBL" id="OOC09066.1"/>
    </source>
</evidence>
<dbReference type="Pfam" id="PF07690">
    <property type="entry name" value="MFS_1"/>
    <property type="match status" value="1"/>
</dbReference>
<dbReference type="RefSeq" id="WP_077244864.1">
    <property type="nucleotide sequence ID" value="NZ_MUZR01000065.1"/>
</dbReference>
<dbReference type="SUPFAM" id="SSF103473">
    <property type="entry name" value="MFS general substrate transporter"/>
    <property type="match status" value="1"/>
</dbReference>
<dbReference type="AlphaFoldDB" id="A0A1V2ZVJ4"/>
<keyword evidence="2" id="KW-0813">Transport</keyword>
<feature type="transmembrane region" description="Helical" evidence="7">
    <location>
        <begin position="171"/>
        <end position="193"/>
    </location>
</feature>
<dbReference type="GO" id="GO:0005886">
    <property type="term" value="C:plasma membrane"/>
    <property type="evidence" value="ECO:0007669"/>
    <property type="project" value="UniProtKB-SubCell"/>
</dbReference>
<dbReference type="InterPro" id="IPR011701">
    <property type="entry name" value="MFS"/>
</dbReference>
<feature type="transmembrane region" description="Helical" evidence="7">
    <location>
        <begin position="295"/>
        <end position="311"/>
    </location>
</feature>
<evidence type="ECO:0000313" key="10">
    <source>
        <dbReference type="Proteomes" id="UP000189177"/>
    </source>
</evidence>
<keyword evidence="10" id="KW-1185">Reference proteome</keyword>
<feature type="transmembrane region" description="Helical" evidence="7">
    <location>
        <begin position="317"/>
        <end position="339"/>
    </location>
</feature>
<dbReference type="InterPro" id="IPR020846">
    <property type="entry name" value="MFS_dom"/>
</dbReference>
<dbReference type="OrthoDB" id="9803968at2"/>
<organism evidence="9 10">
    <name type="scientific">Thioalkalivibrio halophilus</name>
    <dbReference type="NCBI Taxonomy" id="252474"/>
    <lineage>
        <taxon>Bacteria</taxon>
        <taxon>Pseudomonadati</taxon>
        <taxon>Pseudomonadota</taxon>
        <taxon>Gammaproteobacteria</taxon>
        <taxon>Chromatiales</taxon>
        <taxon>Ectothiorhodospiraceae</taxon>
        <taxon>Thioalkalivibrio</taxon>
    </lineage>
</organism>
<name>A0A1V2ZVJ4_9GAMM</name>
<proteinExistence type="predicted"/>
<dbReference type="PROSITE" id="PS50850">
    <property type="entry name" value="MFS"/>
    <property type="match status" value="1"/>
</dbReference>
<evidence type="ECO:0000259" key="8">
    <source>
        <dbReference type="PROSITE" id="PS50850"/>
    </source>
</evidence>
<dbReference type="Proteomes" id="UP000189177">
    <property type="component" value="Unassembled WGS sequence"/>
</dbReference>
<dbReference type="PANTHER" id="PTHR43266:SF2">
    <property type="entry name" value="MAJOR FACILITATOR SUPERFAMILY (MFS) PROFILE DOMAIN-CONTAINING PROTEIN"/>
    <property type="match status" value="1"/>
</dbReference>
<dbReference type="Gene3D" id="1.20.1250.20">
    <property type="entry name" value="MFS general substrate transporter like domains"/>
    <property type="match status" value="1"/>
</dbReference>
<dbReference type="STRING" id="252474.B1A74_12900"/>
<evidence type="ECO:0000256" key="5">
    <source>
        <dbReference type="ARBA" id="ARBA00022989"/>
    </source>
</evidence>
<protein>
    <submittedName>
        <fullName evidence="9">MFS transporter</fullName>
    </submittedName>
</protein>
<evidence type="ECO:0000256" key="1">
    <source>
        <dbReference type="ARBA" id="ARBA00004651"/>
    </source>
</evidence>
<feature type="transmembrane region" description="Helical" evidence="7">
    <location>
        <begin position="49"/>
        <end position="73"/>
    </location>
</feature>
<feature type="transmembrane region" description="Helical" evidence="7">
    <location>
        <begin position="146"/>
        <end position="165"/>
    </location>
</feature>
<dbReference type="GO" id="GO:0022857">
    <property type="term" value="F:transmembrane transporter activity"/>
    <property type="evidence" value="ECO:0007669"/>
    <property type="project" value="InterPro"/>
</dbReference>
<feature type="transmembrane region" description="Helical" evidence="7">
    <location>
        <begin position="12"/>
        <end position="37"/>
    </location>
</feature>
<dbReference type="PANTHER" id="PTHR43266">
    <property type="entry name" value="MACROLIDE-EFFLUX PROTEIN"/>
    <property type="match status" value="1"/>
</dbReference>
<evidence type="ECO:0000256" key="3">
    <source>
        <dbReference type="ARBA" id="ARBA00022475"/>
    </source>
</evidence>
<feature type="transmembrane region" description="Helical" evidence="7">
    <location>
        <begin position="263"/>
        <end position="283"/>
    </location>
</feature>
<evidence type="ECO:0000256" key="2">
    <source>
        <dbReference type="ARBA" id="ARBA00022448"/>
    </source>
</evidence>
<accession>A0A1V2ZVJ4</accession>
<keyword evidence="5 7" id="KW-1133">Transmembrane helix</keyword>
<evidence type="ECO:0000256" key="6">
    <source>
        <dbReference type="ARBA" id="ARBA00023136"/>
    </source>
</evidence>
<reference evidence="9 10" key="1">
    <citation type="submission" date="2017-02" db="EMBL/GenBank/DDBJ databases">
        <title>Genomic diversity within the haloalkaliphilic genus Thioalkalivibrio.</title>
        <authorList>
            <person name="Ahn A.-C."/>
            <person name="Meier-Kolthoff J."/>
            <person name="Overmars L."/>
            <person name="Richter M."/>
            <person name="Woyke T."/>
            <person name="Sorokin D.Y."/>
            <person name="Muyzer G."/>
        </authorList>
    </citation>
    <scope>NUCLEOTIDE SEQUENCE [LARGE SCALE GENOMIC DNA]</scope>
    <source>
        <strain evidence="9 10">HL17</strain>
    </source>
</reference>
<feature type="transmembrane region" description="Helical" evidence="7">
    <location>
        <begin position="225"/>
        <end position="243"/>
    </location>
</feature>
<keyword evidence="6 7" id="KW-0472">Membrane</keyword>
<evidence type="ECO:0000256" key="4">
    <source>
        <dbReference type="ARBA" id="ARBA00022692"/>
    </source>
</evidence>